<evidence type="ECO:0000313" key="2">
    <source>
        <dbReference type="EMBL" id="KAG5763526.1"/>
    </source>
</evidence>
<dbReference type="CDD" id="cd14686">
    <property type="entry name" value="bZIP"/>
    <property type="match status" value="1"/>
</dbReference>
<gene>
    <name evidence="2" type="ORF">H9Q72_008382</name>
</gene>
<dbReference type="PANTHER" id="PTHR42905">
    <property type="entry name" value="PHOSPHOENOLPYRUVATE CARBOXYLASE"/>
    <property type="match status" value="1"/>
</dbReference>
<reference evidence="2" key="1">
    <citation type="journal article" date="2020" name="bioRxiv">
        <title>Historical genomics reveals the evolutionary mechanisms behind multiple outbreaks of the host-specific coffee wilt pathogen Fusarium xylarioides.</title>
        <authorList>
            <person name="Peck D."/>
            <person name="Nowell R.W."/>
            <person name="Flood J."/>
            <person name="Ryan M.J."/>
            <person name="Barraclough T.G."/>
        </authorList>
    </citation>
    <scope>NUCLEOTIDE SEQUENCE</scope>
    <source>
        <strain evidence="2">IMI 127659i</strain>
    </source>
</reference>
<evidence type="ECO:0000313" key="3">
    <source>
        <dbReference type="Proteomes" id="UP000750502"/>
    </source>
</evidence>
<dbReference type="CDD" id="cd00377">
    <property type="entry name" value="ICL_PEPM"/>
    <property type="match status" value="1"/>
</dbReference>
<sequence>MSPRSNEPPSPEAKERRARNRAAQLKFRKKKQEVDETRCNRIKHLESVVEKMSTVLVDFTDGLLQQDVVQQSPGMIASIQGVIADILTLANEAGDPEQDPKTRKARGKATEIEYRSPKDSEHELPSSDPSITITATPNDPMTAISPMPLADDSPINMPFFEDTTVPSSVAPTIYSQAKYPPSTIPAPLSPLLWTSSLPPLSLNSFICRLTYSCFKVGCLVLGRSIDAPLPLSEESRMFGSTLRYRERDEMILRMRWLLGPGKHELQTLAQLPWGGRWWDQEFSGSDLANYATNAAMVDSSAPQFLSVLGVEKQLIALGARFVDKDIIELDSSALAILSGNRLEPSCAQPESWSFVNLFPSKDSRPHIDAPRPVLSSRNIAATVASAGLPLSVDHQDGYGSRLREAVTQAIQAGAHSANIEDSIPARGLEQGIEHSLHPLSEQIRRLQLVARAAAAAGLPDFVINARCDVFALGDGANLNHETRMKEAVRRVKAYLDAGATTVFLWREYGVGFTQVDVQTLVKELDGRVAIRLGQTRAALSVSKLAKLGVARISIGPSLFQIAMNAAKRSALSVFEGGRLEEV</sequence>
<dbReference type="Proteomes" id="UP000750502">
    <property type="component" value="Unassembled WGS sequence"/>
</dbReference>
<dbReference type="PANTHER" id="PTHR42905:SF16">
    <property type="entry name" value="CARBOXYPHOSPHONOENOLPYRUVATE PHOSPHONOMUTASE-LIKE PROTEIN (AFU_ORTHOLOGUE AFUA_5G07230)"/>
    <property type="match status" value="1"/>
</dbReference>
<dbReference type="InterPro" id="IPR040442">
    <property type="entry name" value="Pyrv_kinase-like_dom_sf"/>
</dbReference>
<comment type="caution">
    <text evidence="2">The sequence shown here is derived from an EMBL/GenBank/DDBJ whole genome shotgun (WGS) entry which is preliminary data.</text>
</comment>
<name>A0A9P7HWR3_9HYPO</name>
<feature type="compositionally biased region" description="Polar residues" evidence="1">
    <location>
        <begin position="127"/>
        <end position="139"/>
    </location>
</feature>
<accession>A0A9P7HWR3</accession>
<dbReference type="AlphaFoldDB" id="A0A9P7HWR3"/>
<feature type="compositionally biased region" description="Basic residues" evidence="1">
    <location>
        <begin position="16"/>
        <end position="31"/>
    </location>
</feature>
<evidence type="ECO:0008006" key="4">
    <source>
        <dbReference type="Google" id="ProtNLM"/>
    </source>
</evidence>
<feature type="compositionally biased region" description="Basic and acidic residues" evidence="1">
    <location>
        <begin position="98"/>
        <end position="125"/>
    </location>
</feature>
<protein>
    <recommendedName>
        <fullName evidence="4">BZIP domain-containing protein</fullName>
    </recommendedName>
</protein>
<organism evidence="2 3">
    <name type="scientific">Fusarium xylarioides</name>
    <dbReference type="NCBI Taxonomy" id="221167"/>
    <lineage>
        <taxon>Eukaryota</taxon>
        <taxon>Fungi</taxon>
        <taxon>Dikarya</taxon>
        <taxon>Ascomycota</taxon>
        <taxon>Pezizomycotina</taxon>
        <taxon>Sordariomycetes</taxon>
        <taxon>Hypocreomycetidae</taxon>
        <taxon>Hypocreales</taxon>
        <taxon>Nectriaceae</taxon>
        <taxon>Fusarium</taxon>
        <taxon>Fusarium fujikuroi species complex</taxon>
    </lineage>
</organism>
<dbReference type="OrthoDB" id="3555317at2759"/>
<dbReference type="InterPro" id="IPR039556">
    <property type="entry name" value="ICL/PEPM"/>
</dbReference>
<dbReference type="SUPFAM" id="SSF51621">
    <property type="entry name" value="Phosphoenolpyruvate/pyruvate domain"/>
    <property type="match status" value="1"/>
</dbReference>
<evidence type="ECO:0000256" key="1">
    <source>
        <dbReference type="SAM" id="MobiDB-lite"/>
    </source>
</evidence>
<feature type="region of interest" description="Disordered" evidence="1">
    <location>
        <begin position="93"/>
        <end position="142"/>
    </location>
</feature>
<dbReference type="EMBL" id="JADFTT010000303">
    <property type="protein sequence ID" value="KAG5763526.1"/>
    <property type="molecule type" value="Genomic_DNA"/>
</dbReference>
<dbReference type="Gene3D" id="3.20.20.60">
    <property type="entry name" value="Phosphoenolpyruvate-binding domains"/>
    <property type="match status" value="1"/>
</dbReference>
<dbReference type="GO" id="GO:0003824">
    <property type="term" value="F:catalytic activity"/>
    <property type="evidence" value="ECO:0007669"/>
    <property type="project" value="InterPro"/>
</dbReference>
<dbReference type="InterPro" id="IPR015813">
    <property type="entry name" value="Pyrv/PenolPyrv_kinase-like_dom"/>
</dbReference>
<reference evidence="2" key="2">
    <citation type="submission" date="2020-10" db="EMBL/GenBank/DDBJ databases">
        <authorList>
            <person name="Peck L.D."/>
            <person name="Nowell R.W."/>
            <person name="Flood J."/>
            <person name="Ryan M.J."/>
            <person name="Barraclough T.G."/>
        </authorList>
    </citation>
    <scope>NUCLEOTIDE SEQUENCE</scope>
    <source>
        <strain evidence="2">IMI 127659i</strain>
    </source>
</reference>
<feature type="region of interest" description="Disordered" evidence="1">
    <location>
        <begin position="1"/>
        <end position="33"/>
    </location>
</feature>
<keyword evidence="3" id="KW-1185">Reference proteome</keyword>
<dbReference type="Pfam" id="PF13714">
    <property type="entry name" value="PEP_mutase"/>
    <property type="match status" value="1"/>
</dbReference>
<feature type="compositionally biased region" description="Pro residues" evidence="1">
    <location>
        <begin position="1"/>
        <end position="11"/>
    </location>
</feature>
<proteinExistence type="predicted"/>